<keyword evidence="1" id="KW-0472">Membrane</keyword>
<sequence length="80" mass="9236">MIRRDYLFNTLLSLFIGLTCFTLSYVGETRLDAYTSVFALDYVVLKVLFRPRRLGRDWLLVALLAIFSLSVAFRILEVIG</sequence>
<evidence type="ECO:0000256" key="1">
    <source>
        <dbReference type="SAM" id="Phobius"/>
    </source>
</evidence>
<dbReference type="AlphaFoldDB" id="A0A7J3SKL8"/>
<evidence type="ECO:0000313" key="2">
    <source>
        <dbReference type="EMBL" id="HGZ59873.1"/>
    </source>
</evidence>
<protein>
    <submittedName>
        <fullName evidence="2">Uncharacterized protein</fullName>
    </submittedName>
</protein>
<accession>A0A7J3SKL8</accession>
<keyword evidence="1" id="KW-0812">Transmembrane</keyword>
<keyword evidence="1" id="KW-1133">Transmembrane helix</keyword>
<dbReference type="EMBL" id="DTLS01000042">
    <property type="protein sequence ID" value="HGZ59873.1"/>
    <property type="molecule type" value="Genomic_DNA"/>
</dbReference>
<proteinExistence type="predicted"/>
<feature type="transmembrane region" description="Helical" evidence="1">
    <location>
        <begin position="7"/>
        <end position="27"/>
    </location>
</feature>
<name>A0A7J3SKL8_9CREN</name>
<comment type="caution">
    <text evidence="2">The sequence shown here is derived from an EMBL/GenBank/DDBJ whole genome shotgun (WGS) entry which is preliminary data.</text>
</comment>
<organism evidence="2">
    <name type="scientific">Fervidicoccus fontis</name>
    <dbReference type="NCBI Taxonomy" id="683846"/>
    <lineage>
        <taxon>Archaea</taxon>
        <taxon>Thermoproteota</taxon>
        <taxon>Thermoprotei</taxon>
        <taxon>Fervidicoccales</taxon>
        <taxon>Fervidicoccaceae</taxon>
        <taxon>Fervidicoccus</taxon>
    </lineage>
</organism>
<gene>
    <name evidence="2" type="ORF">ENW83_01515</name>
</gene>
<reference evidence="2" key="1">
    <citation type="journal article" date="2020" name="mSystems">
        <title>Genome- and Community-Level Interaction Insights into Carbon Utilization and Element Cycling Functions of Hydrothermarchaeota in Hydrothermal Sediment.</title>
        <authorList>
            <person name="Zhou Z."/>
            <person name="Liu Y."/>
            <person name="Xu W."/>
            <person name="Pan J."/>
            <person name="Luo Z.H."/>
            <person name="Li M."/>
        </authorList>
    </citation>
    <scope>NUCLEOTIDE SEQUENCE [LARGE SCALE GENOMIC DNA]</scope>
    <source>
        <strain evidence="2">SpSt-885</strain>
    </source>
</reference>
<feature type="transmembrane region" description="Helical" evidence="1">
    <location>
        <begin position="58"/>
        <end position="76"/>
    </location>
</feature>